<dbReference type="PANTHER" id="PTHR15510">
    <property type="entry name" value="SPERM-ASSOCIATED ANTIGEN 8"/>
    <property type="match status" value="1"/>
</dbReference>
<evidence type="ECO:0000313" key="2">
    <source>
        <dbReference type="Proteomes" id="UP001208570"/>
    </source>
</evidence>
<dbReference type="EMBL" id="JAODUP010000300">
    <property type="protein sequence ID" value="KAK2153321.1"/>
    <property type="molecule type" value="Genomic_DNA"/>
</dbReference>
<dbReference type="InterPro" id="IPR026124">
    <property type="entry name" value="Sperm-assoc_Ag8"/>
</dbReference>
<accession>A0AAD9JIH2</accession>
<organism evidence="1 2">
    <name type="scientific">Paralvinella palmiformis</name>
    <dbReference type="NCBI Taxonomy" id="53620"/>
    <lineage>
        <taxon>Eukaryota</taxon>
        <taxon>Metazoa</taxon>
        <taxon>Spiralia</taxon>
        <taxon>Lophotrochozoa</taxon>
        <taxon>Annelida</taxon>
        <taxon>Polychaeta</taxon>
        <taxon>Sedentaria</taxon>
        <taxon>Canalipalpata</taxon>
        <taxon>Terebellida</taxon>
        <taxon>Terebelliformia</taxon>
        <taxon>Alvinellidae</taxon>
        <taxon>Paralvinella</taxon>
    </lineage>
</organism>
<dbReference type="GO" id="GO:0045944">
    <property type="term" value="P:positive regulation of transcription by RNA polymerase II"/>
    <property type="evidence" value="ECO:0007669"/>
    <property type="project" value="TreeGrafter"/>
</dbReference>
<dbReference type="AlphaFoldDB" id="A0AAD9JIH2"/>
<comment type="caution">
    <text evidence="1">The sequence shown here is derived from an EMBL/GenBank/DDBJ whole genome shotgun (WGS) entry which is preliminary data.</text>
</comment>
<dbReference type="GO" id="GO:0005634">
    <property type="term" value="C:nucleus"/>
    <property type="evidence" value="ECO:0007669"/>
    <property type="project" value="TreeGrafter"/>
</dbReference>
<reference evidence="1" key="1">
    <citation type="journal article" date="2023" name="Mol. Biol. Evol.">
        <title>Third-Generation Sequencing Reveals the Adaptive Role of the Epigenome in Three Deep-Sea Polychaetes.</title>
        <authorList>
            <person name="Perez M."/>
            <person name="Aroh O."/>
            <person name="Sun Y."/>
            <person name="Lan Y."/>
            <person name="Juniper S.K."/>
            <person name="Young C.R."/>
            <person name="Angers B."/>
            <person name="Qian P.Y."/>
        </authorList>
    </citation>
    <scope>NUCLEOTIDE SEQUENCE</scope>
    <source>
        <strain evidence="1">P08H-3</strain>
    </source>
</reference>
<dbReference type="GO" id="GO:0005737">
    <property type="term" value="C:cytoplasm"/>
    <property type="evidence" value="ECO:0007669"/>
    <property type="project" value="TreeGrafter"/>
</dbReference>
<keyword evidence="2" id="KW-1185">Reference proteome</keyword>
<gene>
    <name evidence="1" type="ORF">LSH36_300g00014</name>
</gene>
<name>A0AAD9JIH2_9ANNE</name>
<evidence type="ECO:0000313" key="1">
    <source>
        <dbReference type="EMBL" id="KAK2153321.1"/>
    </source>
</evidence>
<sequence>MFGGEARTCELPHRMTIAIVAGLRVECDISLRMTTLNQGRNEIRVNNSGGKCLLENWVEERAVATIDPDATNEDPTKIMKTGHKGLLTTNIAETFEKETTFRESYKPPKHPGVRQKGMKAELLEKLLYEQVSKEVTEEFNPPPEPIELKSVTQEDYNIEGFQPTKIEPTAHHDYVSEQPVTFWTEHKEKMHGITQIKPSFDTAFKKNTSFSKPIEEYMDQPKPYEHEVVPKM</sequence>
<evidence type="ECO:0008006" key="3">
    <source>
        <dbReference type="Google" id="ProtNLM"/>
    </source>
</evidence>
<dbReference type="PANTHER" id="PTHR15510:SF5">
    <property type="entry name" value="SPERM-ASSOCIATED ANTIGEN 8"/>
    <property type="match status" value="1"/>
</dbReference>
<dbReference type="GO" id="GO:0008017">
    <property type="term" value="F:microtubule binding"/>
    <property type="evidence" value="ECO:0007669"/>
    <property type="project" value="InterPro"/>
</dbReference>
<dbReference type="Proteomes" id="UP001208570">
    <property type="component" value="Unassembled WGS sequence"/>
</dbReference>
<protein>
    <recommendedName>
        <fullName evidence="3">Sperm-associated antigen 8</fullName>
    </recommendedName>
</protein>
<dbReference type="Pfam" id="PF22584">
    <property type="entry name" value="CFAP143"/>
    <property type="match status" value="1"/>
</dbReference>
<proteinExistence type="predicted"/>